<sequence>MRKIFSLVLILVSLFAFSLKIYPNLIYNIEVKDLIFEYSFFVRNDLNYDAIIRIEKIDFVTDGKKYEFDLPDYKYSVKNYVDLDSYEFELKPDEEKRITLKFNIPSDFDGASGVFALKISQESKRGGQIQIRLNYIVPFFLRFKNINPIQKVDITDVDIRNLNFYLDERYGNFGTLITMKLKNNGNVVFLPYGTIKITSVDLRTTISEKEINSFDLVVFPENEAFYTFKIPEILPTGKVRFSVEGESYGMRFSISKDATINETYENLIVEASPNVIIFDDKTINTLKSILIKNLTSFKSEISWEIVDQKGLRSDIFKLYPSVLRIYPYRATSIKIRSNEREITNVGDRIFYLHLLYDGKKISVKSPLIVVRGQKLSPELKAKYLPEENSIELTNTGNCLLAIDINYSSFSLYNDIVLIPGQSKKIKLEDNISISRIILKYGIFGENKEYEEYIR</sequence>
<dbReference type="Proteomes" id="UP000002453">
    <property type="component" value="Chromosome"/>
</dbReference>
<keyword evidence="2" id="KW-1185">Reference proteome</keyword>
<dbReference type="eggNOG" id="ENOG5033TGH">
    <property type="taxonomic scope" value="Bacteria"/>
</dbReference>
<evidence type="ECO:0000313" key="2">
    <source>
        <dbReference type="Proteomes" id="UP000002453"/>
    </source>
</evidence>
<dbReference type="RefSeq" id="WP_012579946.1">
    <property type="nucleotide sequence ID" value="NC_011653.1"/>
</dbReference>
<name>B7IHC7_THEAB</name>
<protein>
    <submittedName>
        <fullName evidence="1">Uncharacterized protein</fullName>
    </submittedName>
</protein>
<dbReference type="KEGG" id="taf:THA_1033"/>
<dbReference type="AlphaFoldDB" id="B7IHC7"/>
<dbReference type="EMBL" id="CP001185">
    <property type="protein sequence ID" value="ACJ75491.1"/>
    <property type="molecule type" value="Genomic_DNA"/>
</dbReference>
<proteinExistence type="predicted"/>
<reference evidence="1 2" key="1">
    <citation type="journal article" date="2009" name="J. Bacteriol.">
        <title>The genome of Thermosipho africanus TCF52B: lateral genetic connections to the Firmicutes and Archaea.</title>
        <authorList>
            <person name="Nesboe C.L."/>
            <person name="Bapteste E."/>
            <person name="Curtis B."/>
            <person name="Dahle H."/>
            <person name="Lopez P."/>
            <person name="Macleod D."/>
            <person name="Dlutek M."/>
            <person name="Bowman S."/>
            <person name="Zhaxybayeva O."/>
            <person name="Birkeland N.-K."/>
            <person name="Doolittle W.F."/>
        </authorList>
    </citation>
    <scope>NUCLEOTIDE SEQUENCE [LARGE SCALE GENOMIC DNA]</scope>
    <source>
        <strain evidence="1 2">TCF52B</strain>
    </source>
</reference>
<organism evidence="1 2">
    <name type="scientific">Thermosipho africanus (strain TCF52B)</name>
    <dbReference type="NCBI Taxonomy" id="484019"/>
    <lineage>
        <taxon>Bacteria</taxon>
        <taxon>Thermotogati</taxon>
        <taxon>Thermotogota</taxon>
        <taxon>Thermotogae</taxon>
        <taxon>Thermotogales</taxon>
        <taxon>Fervidobacteriaceae</taxon>
        <taxon>Thermosipho</taxon>
    </lineage>
</organism>
<dbReference type="OrthoDB" id="39744at2"/>
<accession>B7IHC7</accession>
<gene>
    <name evidence="1" type="ordered locus">THA_1033</name>
</gene>
<dbReference type="HOGENOM" id="CLU_600968_0_0_0"/>
<evidence type="ECO:0000313" key="1">
    <source>
        <dbReference type="EMBL" id="ACJ75491.1"/>
    </source>
</evidence>
<dbReference type="STRING" id="484019.THA_1033"/>